<dbReference type="AlphaFoldDB" id="A0A136KJA1"/>
<proteinExistence type="predicted"/>
<protein>
    <recommendedName>
        <fullName evidence="3">5' nucleotidase, deoxy (Pyrimidine), cytosolic type C protein (NT5C)</fullName>
    </recommendedName>
</protein>
<name>A0A136KJA1_9BACT</name>
<reference evidence="1 2" key="1">
    <citation type="submission" date="2015-02" db="EMBL/GenBank/DDBJ databases">
        <title>Improved understanding of the partial-nitritation anammox process through 23 genomes representing the majority of the microbial community.</title>
        <authorList>
            <person name="Speth D.R."/>
            <person name="In T Zandt M."/>
            <person name="Guerrero Cruz S."/>
            <person name="Jetten M.S."/>
            <person name="Dutilh B.E."/>
        </authorList>
    </citation>
    <scope>NUCLEOTIDE SEQUENCE [LARGE SCALE GENOMIC DNA]</scope>
    <source>
        <strain evidence="1">OLB21</strain>
    </source>
</reference>
<evidence type="ECO:0000313" key="1">
    <source>
        <dbReference type="EMBL" id="KXK09353.1"/>
    </source>
</evidence>
<dbReference type="Proteomes" id="UP000070449">
    <property type="component" value="Unassembled WGS sequence"/>
</dbReference>
<dbReference type="SUPFAM" id="SSF56784">
    <property type="entry name" value="HAD-like"/>
    <property type="match status" value="1"/>
</dbReference>
<dbReference type="EMBL" id="JYPD01000018">
    <property type="protein sequence ID" value="KXK09353.1"/>
    <property type="molecule type" value="Genomic_DNA"/>
</dbReference>
<comment type="caution">
    <text evidence="1">The sequence shown here is derived from an EMBL/GenBank/DDBJ whole genome shotgun (WGS) entry which is preliminary data.</text>
</comment>
<dbReference type="STRING" id="1617427.UZ20_WS6002000568"/>
<dbReference type="InterPro" id="IPR036412">
    <property type="entry name" value="HAD-like_sf"/>
</dbReference>
<accession>A0A136KJA1</accession>
<gene>
    <name evidence="1" type="ORF">UZ20_WS6002000568</name>
</gene>
<sequence>MLKSTFELKQELKNQSPGLALDIDETLSRTIDHFIENLFAEFGNPENLTVAEVINKYRYTHNVPYWQNEETQAFLEELRNSNELQTRLPLIDGAVETVNKINEIIPIVAYITVRPVGVVAGTRKWLNQHGFPKATVIAKPDYVSTLSGNMWKADVLNYLYPEIMGIVDDNPGIVKSLDKDYQGKIFLYNYPDEVSAKNVYPCKDWKQVLETIKKLTG</sequence>
<evidence type="ECO:0008006" key="3">
    <source>
        <dbReference type="Google" id="ProtNLM"/>
    </source>
</evidence>
<evidence type="ECO:0000313" key="2">
    <source>
        <dbReference type="Proteomes" id="UP000070449"/>
    </source>
</evidence>
<organism evidence="1 2">
    <name type="scientific">candidate division WS6 bacterium OLB21</name>
    <dbReference type="NCBI Taxonomy" id="1617427"/>
    <lineage>
        <taxon>Bacteria</taxon>
        <taxon>Candidatus Dojkabacteria</taxon>
    </lineage>
</organism>
<dbReference type="InterPro" id="IPR023214">
    <property type="entry name" value="HAD_sf"/>
</dbReference>
<dbReference type="Gene3D" id="3.40.50.1000">
    <property type="entry name" value="HAD superfamily/HAD-like"/>
    <property type="match status" value="1"/>
</dbReference>